<evidence type="ECO:0000256" key="1">
    <source>
        <dbReference type="SAM" id="Phobius"/>
    </source>
</evidence>
<dbReference type="Proteomes" id="UP000886865">
    <property type="component" value="Unassembled WGS sequence"/>
</dbReference>
<protein>
    <submittedName>
        <fullName evidence="2">Uncharacterized protein</fullName>
    </submittedName>
</protein>
<feature type="transmembrane region" description="Helical" evidence="1">
    <location>
        <begin position="14"/>
        <end position="37"/>
    </location>
</feature>
<sequence length="138" mass="15674">MRSNGIRVQLMERIISALSYITFGIAGVIWVIVSYVAKNRMSSFCSFNVYQSIFFSFFLYILSLICSIAAGLLSAVPFLGKLVNDFNLFFTQTPIYFGYSLWGLVIFVIVCYLAIFSLLGKYPYLPFISDVIGTSFRR</sequence>
<reference evidence="2" key="2">
    <citation type="journal article" date="2021" name="PeerJ">
        <title>Extensive microbial diversity within the chicken gut microbiome revealed by metagenomics and culture.</title>
        <authorList>
            <person name="Gilroy R."/>
            <person name="Ravi A."/>
            <person name="Getino M."/>
            <person name="Pursley I."/>
            <person name="Horton D.L."/>
            <person name="Alikhan N.F."/>
            <person name="Baker D."/>
            <person name="Gharbi K."/>
            <person name="Hall N."/>
            <person name="Watson M."/>
            <person name="Adriaenssens E.M."/>
            <person name="Foster-Nyarko E."/>
            <person name="Jarju S."/>
            <person name="Secka A."/>
            <person name="Antonio M."/>
            <person name="Oren A."/>
            <person name="Chaudhuri R.R."/>
            <person name="La Ragione R."/>
            <person name="Hildebrand F."/>
            <person name="Pallen M.J."/>
        </authorList>
    </citation>
    <scope>NUCLEOTIDE SEQUENCE</scope>
    <source>
        <strain evidence="2">CHK152-2871</strain>
    </source>
</reference>
<dbReference type="AlphaFoldDB" id="A0A9D1JX74"/>
<accession>A0A9D1JX74</accession>
<gene>
    <name evidence="2" type="ORF">IAA86_02380</name>
</gene>
<feature type="transmembrane region" description="Helical" evidence="1">
    <location>
        <begin position="99"/>
        <end position="119"/>
    </location>
</feature>
<keyword evidence="1" id="KW-1133">Transmembrane helix</keyword>
<evidence type="ECO:0000313" key="3">
    <source>
        <dbReference type="Proteomes" id="UP000886865"/>
    </source>
</evidence>
<proteinExistence type="predicted"/>
<keyword evidence="1" id="KW-0472">Membrane</keyword>
<organism evidence="2 3">
    <name type="scientific">Candidatus Galligastranaerophilus intestinavium</name>
    <dbReference type="NCBI Taxonomy" id="2840836"/>
    <lineage>
        <taxon>Bacteria</taxon>
        <taxon>Candidatus Galligastranaerophilus</taxon>
    </lineage>
</organism>
<feature type="transmembrane region" description="Helical" evidence="1">
    <location>
        <begin position="57"/>
        <end position="79"/>
    </location>
</feature>
<keyword evidence="1" id="KW-0812">Transmembrane</keyword>
<evidence type="ECO:0000313" key="2">
    <source>
        <dbReference type="EMBL" id="HIS73850.1"/>
    </source>
</evidence>
<reference evidence="2" key="1">
    <citation type="submission" date="2020-10" db="EMBL/GenBank/DDBJ databases">
        <authorList>
            <person name="Gilroy R."/>
        </authorList>
    </citation>
    <scope>NUCLEOTIDE SEQUENCE</scope>
    <source>
        <strain evidence="2">CHK152-2871</strain>
    </source>
</reference>
<comment type="caution">
    <text evidence="2">The sequence shown here is derived from an EMBL/GenBank/DDBJ whole genome shotgun (WGS) entry which is preliminary data.</text>
</comment>
<dbReference type="EMBL" id="DVJQ01000021">
    <property type="protein sequence ID" value="HIS73850.1"/>
    <property type="molecule type" value="Genomic_DNA"/>
</dbReference>
<name>A0A9D1JX74_9BACT</name>